<evidence type="ECO:0000256" key="1">
    <source>
        <dbReference type="ARBA" id="ARBA00022801"/>
    </source>
</evidence>
<feature type="compositionally biased region" description="Basic and acidic residues" evidence="2">
    <location>
        <begin position="913"/>
        <end position="961"/>
    </location>
</feature>
<dbReference type="Pfam" id="PF00271">
    <property type="entry name" value="Helicase_C"/>
    <property type="match status" value="1"/>
</dbReference>
<feature type="compositionally biased region" description="Acidic residues" evidence="2">
    <location>
        <begin position="1007"/>
        <end position="1022"/>
    </location>
</feature>
<feature type="domain" description="Helicase ATP-binding" evidence="3">
    <location>
        <begin position="272"/>
        <end position="538"/>
    </location>
</feature>
<dbReference type="GO" id="GO:0016787">
    <property type="term" value="F:hydrolase activity"/>
    <property type="evidence" value="ECO:0007669"/>
    <property type="project" value="UniProtKB-KW"/>
</dbReference>
<organism evidence="5">
    <name type="scientific">viral metagenome</name>
    <dbReference type="NCBI Taxonomy" id="1070528"/>
    <lineage>
        <taxon>unclassified sequences</taxon>
        <taxon>metagenomes</taxon>
        <taxon>organismal metagenomes</taxon>
    </lineage>
</organism>
<keyword evidence="1" id="KW-0378">Hydrolase</keyword>
<reference evidence="5" key="1">
    <citation type="journal article" date="2020" name="Nature">
        <title>Giant virus diversity and host interactions through global metagenomics.</title>
        <authorList>
            <person name="Schulz F."/>
            <person name="Roux S."/>
            <person name="Paez-Espino D."/>
            <person name="Jungbluth S."/>
            <person name="Walsh D.A."/>
            <person name="Denef V.J."/>
            <person name="McMahon K.D."/>
            <person name="Konstantinidis K.T."/>
            <person name="Eloe-Fadrosh E.A."/>
            <person name="Kyrpides N.C."/>
            <person name="Woyke T."/>
        </authorList>
    </citation>
    <scope>NUCLEOTIDE SEQUENCE</scope>
    <source>
        <strain evidence="5">GVMAG-M-3300024301-20</strain>
    </source>
</reference>
<sequence length="1472" mass="169621">MNNLEALKDKLRVKPIVQHQTGIKVVVAPPRKVDVLEETIVENQTQMPSKPFITAERDQGQRAKEILDKVRQKRLSIVVQKFPEPKEVLETKAPVTLEPTAKLAKKIAKKREQLDFIIEEDEPLQGQDELIEDLPPGGPRLEGSVLEIGEPIEKKKEIRFEEIEPSKHMDEEDLFDFIPTPKTIAKPRVRTTARVQRGVIPLGTEQMVKIGDTSLPKRLPPLPSFDVNVSSYYMNNREIFINFINGLFEPYKNDLLDESKGITCENIGKDTGKVGLLTHQKIVRDYMNLHTPYRGLLLYHGLGSGKTCSSIAIAEGMKHAKKVIVMTPASLRRNYMEEIKKCGDLLFRKNQFWEWISIDKNPEYVDALSASLNLPVEYIRRRHGAWLTNITKENNYANLSSTDKKSLNDQLDEMISSKYFFINYNGLRRDKFKQLTNDFNKNIFDDAVVIIDEAHNLISRIVNKINKISKTYEKKRGPDGVLPQSISLILYEFLLKAENCRVVLLTGTPIINYPNEIGILFNILRGYIKTWNFNLSVEGSKKLSKDALLEIFAKEKILDYVDYLPSSRTLTITRNPFGFENKITATTGYKGVTNDKKEVKNDKGELIVEERGQMSDAEFIKRIVKLLKKNDITAIENATTLSVNTALPDTLDKFIENFIDKNTGTVMNLDKFKRRIMGLTSYFRSAQEELLPTYDKNFDKHAVSIPMSNYQFKTYEEYRQVERKSEKSKEQKTGGVMDADGIFKQPTSTYRIFSRLACNFVMPIPPGRPLPAQFRSELNQNQEEKVLDQENPIIISRKPLYEKYEKLMKDSLESNPNKAELEEKLLGHLRTYELTNKDQLDQMSEPELNELYKYVKHYIGLFAKGDVSSKMDVTTFIEKYKRAKLAKEQKKAGEEKTKIDEKEVLKTQKIEEKQKKEEEKAKEKKRKDEEKALEKKKKEEEKELLKTQKIEEKKRKDEEKKAKKQTQIPLPVPAVPTKEEIQKDIKDIFGEESSQLDTDEIFKGGEDSDDDDDDFEDVNFEEEYDDDEINDDDENYMGGSDENPLEQFVENVEEKEEVEVNAMVLPDYKDEDAGLREAEELEGDELLAKMGGTDYYQAIQQALKYLKTNSKEFLTPTGLETYSPKFLAMLENIEDIDHKGLHLVYSQFRSFEGIEIFGLTLETNGFAKFKIKRTSSNSWELDMTEEDLGKPCYALYTGTEDSEEREILRNIYNGDWDNIPNNIAAQLRQISNNNDLGEVIRVLMITSAGSEGINLRNTRYVHIMEPYWHPVRVEQVIGRARRICSHRSLPKELQSVEVFVYIMTFTKEQIDSEFAIELRLKDLSKREPFVPQSSDEKLFEISTIKEQLTEQLVKGIKESSIDCATYLKSNAKEGLVCLSFGQPSVSEFSYNPNYAQDENDMVAAINRVAIDWDAQVLTLPNGKKYAVRTDTKQVYDYESVMQAKRIPGFRPILLGKLVRNQQGKYEIVREKV</sequence>
<dbReference type="Gene3D" id="3.40.50.300">
    <property type="entry name" value="P-loop containing nucleotide triphosphate hydrolases"/>
    <property type="match status" value="2"/>
</dbReference>
<dbReference type="SUPFAM" id="SSF52540">
    <property type="entry name" value="P-loop containing nucleoside triphosphate hydrolases"/>
    <property type="match status" value="2"/>
</dbReference>
<evidence type="ECO:0000259" key="3">
    <source>
        <dbReference type="SMART" id="SM00487"/>
    </source>
</evidence>
<evidence type="ECO:0000313" key="5">
    <source>
        <dbReference type="EMBL" id="QHT95706.1"/>
    </source>
</evidence>
<dbReference type="PROSITE" id="PS00690">
    <property type="entry name" value="DEAH_ATP_HELICASE"/>
    <property type="match status" value="1"/>
</dbReference>
<evidence type="ECO:0000256" key="2">
    <source>
        <dbReference type="SAM" id="MobiDB-lite"/>
    </source>
</evidence>
<protein>
    <recommendedName>
        <fullName evidence="6">Helicase ATP-binding domain-containing protein</fullName>
    </recommendedName>
</protein>
<dbReference type="InterPro" id="IPR049730">
    <property type="entry name" value="SNF2/RAD54-like_C"/>
</dbReference>
<dbReference type="PANTHER" id="PTHR45766">
    <property type="entry name" value="DNA ANNEALING HELICASE AND ENDONUCLEASE ZRANB3 FAMILY MEMBER"/>
    <property type="match status" value="1"/>
</dbReference>
<proteinExistence type="predicted"/>
<dbReference type="InterPro" id="IPR002464">
    <property type="entry name" value="DNA/RNA_helicase_DEAH_CS"/>
</dbReference>
<dbReference type="CDD" id="cd18793">
    <property type="entry name" value="SF2_C_SNF"/>
    <property type="match status" value="1"/>
</dbReference>
<dbReference type="PANTHER" id="PTHR45766:SF6">
    <property type="entry name" value="SWI_SNF-RELATED MATRIX-ASSOCIATED ACTIN-DEPENDENT REGULATOR OF CHROMATIN SUBFAMILY A-LIKE PROTEIN 1"/>
    <property type="match status" value="1"/>
</dbReference>
<feature type="domain" description="Helicase C-terminal" evidence="4">
    <location>
        <begin position="1182"/>
        <end position="1284"/>
    </location>
</feature>
<dbReference type="InterPro" id="IPR001650">
    <property type="entry name" value="Helicase_C-like"/>
</dbReference>
<dbReference type="GO" id="GO:0006281">
    <property type="term" value="P:DNA repair"/>
    <property type="evidence" value="ECO:0007669"/>
    <property type="project" value="TreeGrafter"/>
</dbReference>
<name>A0A6C0ITH0_9ZZZZ</name>
<dbReference type="GO" id="GO:0031297">
    <property type="term" value="P:replication fork processing"/>
    <property type="evidence" value="ECO:0007669"/>
    <property type="project" value="TreeGrafter"/>
</dbReference>
<evidence type="ECO:0000259" key="4">
    <source>
        <dbReference type="SMART" id="SM00490"/>
    </source>
</evidence>
<dbReference type="InterPro" id="IPR014001">
    <property type="entry name" value="Helicase_ATP-bd"/>
</dbReference>
<dbReference type="EMBL" id="MN740245">
    <property type="protein sequence ID" value="QHT95706.1"/>
    <property type="molecule type" value="Genomic_DNA"/>
</dbReference>
<dbReference type="SMART" id="SM00487">
    <property type="entry name" value="DEXDc"/>
    <property type="match status" value="1"/>
</dbReference>
<dbReference type="InterPro" id="IPR027417">
    <property type="entry name" value="P-loop_NTPase"/>
</dbReference>
<evidence type="ECO:0008006" key="6">
    <source>
        <dbReference type="Google" id="ProtNLM"/>
    </source>
</evidence>
<accession>A0A6C0ITH0</accession>
<feature type="region of interest" description="Disordered" evidence="2">
    <location>
        <begin position="913"/>
        <end position="1022"/>
    </location>
</feature>
<feature type="compositionally biased region" description="Basic and acidic residues" evidence="2">
    <location>
        <begin position="977"/>
        <end position="989"/>
    </location>
</feature>
<dbReference type="SMART" id="SM00490">
    <property type="entry name" value="HELICc"/>
    <property type="match status" value="1"/>
</dbReference>